<gene>
    <name evidence="1" type="ORF">BUL40_12585</name>
</gene>
<dbReference type="AlphaFoldDB" id="A0A1V6LPJ8"/>
<organism evidence="1 2">
    <name type="scientific">Croceivirga radicis</name>
    <dbReference type="NCBI Taxonomy" id="1929488"/>
    <lineage>
        <taxon>Bacteria</taxon>
        <taxon>Pseudomonadati</taxon>
        <taxon>Bacteroidota</taxon>
        <taxon>Flavobacteriia</taxon>
        <taxon>Flavobacteriales</taxon>
        <taxon>Flavobacteriaceae</taxon>
        <taxon>Croceivirga</taxon>
    </lineage>
</organism>
<keyword evidence="2" id="KW-1185">Reference proteome</keyword>
<protein>
    <submittedName>
        <fullName evidence="1">Uncharacterized protein</fullName>
    </submittedName>
</protein>
<evidence type="ECO:0000313" key="2">
    <source>
        <dbReference type="Proteomes" id="UP000191680"/>
    </source>
</evidence>
<dbReference type="Proteomes" id="UP000191680">
    <property type="component" value="Unassembled WGS sequence"/>
</dbReference>
<accession>A0A1V6LPJ8</accession>
<sequence length="201" mass="22246">MVIISQNKTKSEMKKKKMKIKNIITLMLLAQLIIGCCNTNTYEVTISGLESRVLIFDGNNPVEIDEQAPINKEDLVIELLITEFESIASSEQIKTDVKVLKAAVVPCGDDEFIYSNKIESVKVELLNLNNSERIDITNQLVVLGTAEPISEYIPSNSPGTRDYLMKLSDTSNIPNQIDYLIEATLNDGSKISSTGGTINFN</sequence>
<comment type="caution">
    <text evidence="1">The sequence shown here is derived from an EMBL/GenBank/DDBJ whole genome shotgun (WGS) entry which is preliminary data.</text>
</comment>
<dbReference type="EMBL" id="MTBC01000009">
    <property type="protein sequence ID" value="OQD41947.1"/>
    <property type="molecule type" value="Genomic_DNA"/>
</dbReference>
<evidence type="ECO:0000313" key="1">
    <source>
        <dbReference type="EMBL" id="OQD41947.1"/>
    </source>
</evidence>
<reference evidence="1 2" key="1">
    <citation type="submission" date="2016-12" db="EMBL/GenBank/DDBJ databases">
        <authorList>
            <person name="Song W.-J."/>
            <person name="Kurnit D.M."/>
        </authorList>
    </citation>
    <scope>NUCLEOTIDE SEQUENCE [LARGE SCALE GENOMIC DNA]</scope>
    <source>
        <strain evidence="1 2">HSG9</strain>
    </source>
</reference>
<name>A0A1V6LPJ8_9FLAO</name>
<proteinExistence type="predicted"/>